<dbReference type="AlphaFoldDB" id="A0A174HBJ9"/>
<protein>
    <submittedName>
        <fullName evidence="3">Nitrilase/cyanide hydratase and apolipoprotein N-acyltransferase</fullName>
    </submittedName>
</protein>
<dbReference type="InterPro" id="IPR036526">
    <property type="entry name" value="C-N_Hydrolase_sf"/>
</dbReference>
<dbReference type="PANTHER" id="PTHR43674">
    <property type="entry name" value="NITRILASE C965.09-RELATED"/>
    <property type="match status" value="1"/>
</dbReference>
<feature type="domain" description="CN hydrolase" evidence="2">
    <location>
        <begin position="1"/>
        <end position="249"/>
    </location>
</feature>
<dbReference type="RefSeq" id="WP_081034292.1">
    <property type="nucleotide sequence ID" value="NZ_CABIXC010000010.1"/>
</dbReference>
<dbReference type="PANTHER" id="PTHR43674:SF2">
    <property type="entry name" value="BETA-UREIDOPROPIONASE"/>
    <property type="match status" value="1"/>
</dbReference>
<reference evidence="3 4" key="1">
    <citation type="submission" date="2015-09" db="EMBL/GenBank/DDBJ databases">
        <authorList>
            <consortium name="Pathogen Informatics"/>
        </authorList>
    </citation>
    <scope>NUCLEOTIDE SEQUENCE [LARGE SCALE GENOMIC DNA]</scope>
    <source>
        <strain evidence="3 4">2789STDY5608850</strain>
    </source>
</reference>
<dbReference type="EMBL" id="CYZE01000010">
    <property type="protein sequence ID" value="CUO70490.1"/>
    <property type="molecule type" value="Genomic_DNA"/>
</dbReference>
<keyword evidence="1" id="KW-0378">Hydrolase</keyword>
<evidence type="ECO:0000256" key="1">
    <source>
        <dbReference type="ARBA" id="ARBA00022801"/>
    </source>
</evidence>
<name>A0A174HBJ9_9FIRM</name>
<proteinExistence type="predicted"/>
<evidence type="ECO:0000259" key="2">
    <source>
        <dbReference type="PROSITE" id="PS50263"/>
    </source>
</evidence>
<evidence type="ECO:0000313" key="4">
    <source>
        <dbReference type="Proteomes" id="UP000095651"/>
    </source>
</evidence>
<keyword evidence="3" id="KW-0012">Acyltransferase</keyword>
<organism evidence="3 4">
    <name type="scientific">Hungatella hathewayi</name>
    <dbReference type="NCBI Taxonomy" id="154046"/>
    <lineage>
        <taxon>Bacteria</taxon>
        <taxon>Bacillati</taxon>
        <taxon>Bacillota</taxon>
        <taxon>Clostridia</taxon>
        <taxon>Lachnospirales</taxon>
        <taxon>Lachnospiraceae</taxon>
        <taxon>Hungatella</taxon>
    </lineage>
</organism>
<dbReference type="Proteomes" id="UP000095651">
    <property type="component" value="Unassembled WGS sequence"/>
</dbReference>
<evidence type="ECO:0000313" key="3">
    <source>
        <dbReference type="EMBL" id="CUO70490.1"/>
    </source>
</evidence>
<dbReference type="GO" id="GO:0050126">
    <property type="term" value="F:N-carbamoylputrescine amidase activity"/>
    <property type="evidence" value="ECO:0007669"/>
    <property type="project" value="TreeGrafter"/>
</dbReference>
<dbReference type="PROSITE" id="PS50263">
    <property type="entry name" value="CN_HYDROLASE"/>
    <property type="match status" value="1"/>
</dbReference>
<dbReference type="Pfam" id="PF00795">
    <property type="entry name" value="CN_hydrolase"/>
    <property type="match status" value="1"/>
</dbReference>
<sequence>MKIGIVQSRCAVDLGRAEERFNPDDYAKRQKRSIERTLRFIEELAMQGADLILTTEGFQVTVPIHDRRYSFSEVYEPADGMIGKRLSKIADKYGCYIAAGMFRSDGSCAYNSLVLFDKKGKVQDIYDKVHLSAGEEKQFTAGSHYKIWKTDIGNLGPLICWDLQFPEAARILALKNADIILNPTWGWELRFGVSRAYENSIPVAAAMMLPRDGYIKYPVSPSMVLNHMGERVCGLFRDRAGTLLCDLNLDEPVPQYGAGEITGLSSMRQIRAIQRRPDTYDYLILEKPDLLKRYEVDGKEWEQRKGVHHE</sequence>
<dbReference type="InterPro" id="IPR003010">
    <property type="entry name" value="C-N_Hydrolase"/>
</dbReference>
<dbReference type="CDD" id="cd07197">
    <property type="entry name" value="nitrilase"/>
    <property type="match status" value="1"/>
</dbReference>
<keyword evidence="3" id="KW-0808">Transferase</keyword>
<accession>A0A174HBJ9</accession>
<keyword evidence="3" id="KW-0449">Lipoprotein</keyword>
<dbReference type="Gene3D" id="3.60.110.10">
    <property type="entry name" value="Carbon-nitrogen hydrolase"/>
    <property type="match status" value="1"/>
</dbReference>
<dbReference type="InterPro" id="IPR050345">
    <property type="entry name" value="Aliph_Amidase/BUP"/>
</dbReference>
<dbReference type="SUPFAM" id="SSF56317">
    <property type="entry name" value="Carbon-nitrogen hydrolase"/>
    <property type="match status" value="1"/>
</dbReference>
<gene>
    <name evidence="3" type="ORF">ERS852407_03665</name>
</gene>
<dbReference type="GO" id="GO:0016746">
    <property type="term" value="F:acyltransferase activity"/>
    <property type="evidence" value="ECO:0007669"/>
    <property type="project" value="UniProtKB-KW"/>
</dbReference>
<dbReference type="GO" id="GO:0033388">
    <property type="term" value="P:putrescine biosynthetic process from arginine"/>
    <property type="evidence" value="ECO:0007669"/>
    <property type="project" value="TreeGrafter"/>
</dbReference>